<accession>A0A2S1GMK6</accession>
<proteinExistence type="predicted"/>
<name>A0A2S1GMK6_9CAUD</name>
<evidence type="ECO:0000313" key="2">
    <source>
        <dbReference type="EMBL" id="AWD90621.1"/>
    </source>
</evidence>
<dbReference type="GeneID" id="54991038"/>
<sequence>MAGERQAVELGSLNTQRSTSFAQQSVQPTRSGGVDTTGSQIMGALSQFAGQLDEVAQLEVQKTIADDRIKQSAIAAQDTYRTEQQRQGLTQDATVAGRQAYNAIIGQHDVLTANNALVQAKQDNPDMSDEDFKKLQQKAYDPLIKQFGVDKWTLDNVTKTIEASQAPLVRVTEGITSEYRGAKRQEALNISIQDMMGDPAADVNHIVQNEIPARASMMGVSEFKMKQMLMSTAVSRAATGDIRLIDELDKTDWAKGSTLLTTGREQYQQWRAKEMAPIIGDRMGTIEMKALNGEQGWGATMRQMENMNKEFPGTYSAGAFASMKVRMDAEAKRRAKEAVMLTQASEAVYNQDVIPLAMDNSYSKSEKDKVVKGYDAWLSQKNRELRAQGKSADEANAITLKHGMDWSRANRVPLPQVKANLEAAISYNPDDYKGQQLPEYLSQSLATLKRLDKATMGVYLNDTDATFAQNFQHFSQNMDDQSAFRRAKQIRDNPFRVDRDMRVAQGEDVASAVESALERGKIKQFFGEKNVPQWQRQQLANKWGADADTRLYSGGFSTKNNAEYAVQEGMAQMTQTYNGTMMNVPANKLVQRLAPVDTETGKVKGKVSPTQASNAMEAYTLTLMDQLKKESGKDLTVEDISYDFNSDGSMFRIIDKDGEQIGGNHLTYDAGEVGRKADLDKLREVQKVGKKKAAQTREEATQELYRQLNGVPLFNGGDPDPYDLRT</sequence>
<dbReference type="RefSeq" id="YP_009800539.1">
    <property type="nucleotide sequence ID" value="NC_047954.1"/>
</dbReference>
<dbReference type="KEGG" id="vg:54991038"/>
<evidence type="ECO:0000256" key="1">
    <source>
        <dbReference type="SAM" id="MobiDB-lite"/>
    </source>
</evidence>
<dbReference type="Proteomes" id="UP000247221">
    <property type="component" value="Segment"/>
</dbReference>
<keyword evidence="3" id="KW-1185">Reference proteome</keyword>
<reference evidence="2 3" key="1">
    <citation type="submission" date="2018-03" db="EMBL/GenBank/DDBJ databases">
        <title>Phage therapy in agriculture - a green tech approach to combat plant pathogenic bacteria.</title>
        <authorList>
            <person name="Carstens A.B."/>
            <person name="Djurhuus A.M."/>
            <person name="Hansen L.H."/>
        </authorList>
    </citation>
    <scope>NUCLEOTIDE SEQUENCE [LARGE SCALE GENOMIC DNA]</scope>
</reference>
<dbReference type="EMBL" id="MH113812">
    <property type="protein sequence ID" value="AWD90621.1"/>
    <property type="molecule type" value="Genomic_DNA"/>
</dbReference>
<feature type="compositionally biased region" description="Polar residues" evidence="1">
    <location>
        <begin position="12"/>
        <end position="34"/>
    </location>
</feature>
<feature type="region of interest" description="Disordered" evidence="1">
    <location>
        <begin position="1"/>
        <end position="34"/>
    </location>
</feature>
<evidence type="ECO:0000313" key="3">
    <source>
        <dbReference type="Proteomes" id="UP000247221"/>
    </source>
</evidence>
<organism evidence="2 3">
    <name type="scientific">Pseudomonas phage Njord</name>
    <dbReference type="NCBI Taxonomy" id="2163985"/>
    <lineage>
        <taxon>Viruses</taxon>
        <taxon>Duplodnaviria</taxon>
        <taxon>Heunggongvirae</taxon>
        <taxon>Uroviricota</taxon>
        <taxon>Caudoviricetes</taxon>
        <taxon>Autographivirales</taxon>
        <taxon>Autosignataviridae</taxon>
        <taxon>Colwellvirinae</taxon>
        <taxon>Njordvirus</taxon>
        <taxon>Njordvirus njord</taxon>
        <taxon>Uliginvirus njord</taxon>
    </lineage>
</organism>
<protein>
    <submittedName>
        <fullName evidence="2">Uncharacterized protein</fullName>
    </submittedName>
</protein>